<dbReference type="Proteomes" id="UP000717696">
    <property type="component" value="Unassembled WGS sequence"/>
</dbReference>
<dbReference type="PANTHER" id="PTHR47785">
    <property type="entry name" value="ZN(II)2CYS6 TRANSCRIPTION FACTOR (EUROFUNG)-RELATED-RELATED"/>
    <property type="match status" value="1"/>
</dbReference>
<evidence type="ECO:0000259" key="3">
    <source>
        <dbReference type="PROSITE" id="PS50048"/>
    </source>
</evidence>
<dbReference type="GO" id="GO:0008270">
    <property type="term" value="F:zinc ion binding"/>
    <property type="evidence" value="ECO:0007669"/>
    <property type="project" value="InterPro"/>
</dbReference>
<name>A0A9P9EM46_9HYPO</name>
<keyword evidence="5" id="KW-1185">Reference proteome</keyword>
<evidence type="ECO:0000313" key="4">
    <source>
        <dbReference type="EMBL" id="KAH7139987.1"/>
    </source>
</evidence>
<dbReference type="EMBL" id="JAGMUU010000014">
    <property type="protein sequence ID" value="KAH7139987.1"/>
    <property type="molecule type" value="Genomic_DNA"/>
</dbReference>
<dbReference type="OrthoDB" id="4356994at2759"/>
<dbReference type="InterPro" id="IPR001138">
    <property type="entry name" value="Zn2Cys6_DnaBD"/>
</dbReference>
<evidence type="ECO:0000313" key="5">
    <source>
        <dbReference type="Proteomes" id="UP000717696"/>
    </source>
</evidence>
<dbReference type="SUPFAM" id="SSF57701">
    <property type="entry name" value="Zn2/Cys6 DNA-binding domain"/>
    <property type="match status" value="1"/>
</dbReference>
<evidence type="ECO:0000256" key="2">
    <source>
        <dbReference type="SAM" id="MobiDB-lite"/>
    </source>
</evidence>
<sequence length="571" mass="63429">MEGPPSEQTGVAKHVAQTSRASAAYPRKRAVVACQVCRARRTKCDQKKPSCSFCQKIGAVCVSAPHDLSTFDPASLAIIERLERLEKKLDASSFQPVQPLPSGAAEPHSGDASDNTPTDPAQLQALLPENLDGLLRWPVLRDIVAGLTPDPSLCGNAPSIREEPFLTISDELDAAVCNTWLDAFFNRVHVKNPIMDEGTTRRLVLRVCLEGAGWDAHSCLALLVCANGALVEPFPSPPIQHPEVVPPAAMALFTAAQKRLGPLLMSPGVVQAQCLFLSGVFLMSILRPFDAWRMFLQALATCQSFASFDWASDSKDNANATTKESVYWSCWKSEQEVRWELGVSRFGGVEPPQQFPSLPGGYDGQNLRAWYFYLSEISLWRLETEAKHEMLTLLENCSGSCLFDKLADLGDNSLQQLADWRVSLAPPVALAEHDATVVEDDVLRFVLRGRVTYLKELISWPFLRAFLLENNETPRIRQWAMNGLQSHLERLEVNRPGFYHRHHGTWLMMRSSARSAVILLAFARIPSAAEILPRGWRDAVEATLEMLYYWKSAASGFDTTILLIRQLLDSS</sequence>
<evidence type="ECO:0000256" key="1">
    <source>
        <dbReference type="ARBA" id="ARBA00023242"/>
    </source>
</evidence>
<dbReference type="PROSITE" id="PS00463">
    <property type="entry name" value="ZN2_CY6_FUNGAL_1"/>
    <property type="match status" value="1"/>
</dbReference>
<dbReference type="PANTHER" id="PTHR47785:SF7">
    <property type="entry name" value="ZN(II)2CYS6 TRANSCRIPTION FACTOR (EUROFUNG)"/>
    <property type="match status" value="1"/>
</dbReference>
<feature type="region of interest" description="Disordered" evidence="2">
    <location>
        <begin position="92"/>
        <end position="121"/>
    </location>
</feature>
<feature type="domain" description="Zn(2)-C6 fungal-type" evidence="3">
    <location>
        <begin position="33"/>
        <end position="63"/>
    </location>
</feature>
<dbReference type="InterPro" id="IPR053181">
    <property type="entry name" value="EcdB-like_regulator"/>
</dbReference>
<proteinExistence type="predicted"/>
<dbReference type="InterPro" id="IPR036864">
    <property type="entry name" value="Zn2-C6_fun-type_DNA-bd_sf"/>
</dbReference>
<reference evidence="4" key="1">
    <citation type="journal article" date="2021" name="Nat. Commun.">
        <title>Genetic determinants of endophytism in the Arabidopsis root mycobiome.</title>
        <authorList>
            <person name="Mesny F."/>
            <person name="Miyauchi S."/>
            <person name="Thiergart T."/>
            <person name="Pickel B."/>
            <person name="Atanasova L."/>
            <person name="Karlsson M."/>
            <person name="Huettel B."/>
            <person name="Barry K.W."/>
            <person name="Haridas S."/>
            <person name="Chen C."/>
            <person name="Bauer D."/>
            <person name="Andreopoulos W."/>
            <person name="Pangilinan J."/>
            <person name="LaButti K."/>
            <person name="Riley R."/>
            <person name="Lipzen A."/>
            <person name="Clum A."/>
            <person name="Drula E."/>
            <person name="Henrissat B."/>
            <person name="Kohler A."/>
            <person name="Grigoriev I.V."/>
            <person name="Martin F.M."/>
            <person name="Hacquard S."/>
        </authorList>
    </citation>
    <scope>NUCLEOTIDE SEQUENCE</scope>
    <source>
        <strain evidence="4">MPI-CAGE-AT-0021</strain>
    </source>
</reference>
<protein>
    <recommendedName>
        <fullName evidence="3">Zn(2)-C6 fungal-type domain-containing protein</fullName>
    </recommendedName>
</protein>
<dbReference type="SMART" id="SM00066">
    <property type="entry name" value="GAL4"/>
    <property type="match status" value="1"/>
</dbReference>
<feature type="region of interest" description="Disordered" evidence="2">
    <location>
        <begin position="1"/>
        <end position="20"/>
    </location>
</feature>
<dbReference type="PROSITE" id="PS50048">
    <property type="entry name" value="ZN2_CY6_FUNGAL_2"/>
    <property type="match status" value="1"/>
</dbReference>
<keyword evidence="1" id="KW-0539">Nucleus</keyword>
<accession>A0A9P9EM46</accession>
<dbReference type="GO" id="GO:0000981">
    <property type="term" value="F:DNA-binding transcription factor activity, RNA polymerase II-specific"/>
    <property type="evidence" value="ECO:0007669"/>
    <property type="project" value="InterPro"/>
</dbReference>
<comment type="caution">
    <text evidence="4">The sequence shown here is derived from an EMBL/GenBank/DDBJ whole genome shotgun (WGS) entry which is preliminary data.</text>
</comment>
<dbReference type="CDD" id="cd12148">
    <property type="entry name" value="fungal_TF_MHR"/>
    <property type="match status" value="1"/>
</dbReference>
<dbReference type="CDD" id="cd00067">
    <property type="entry name" value="GAL4"/>
    <property type="match status" value="1"/>
</dbReference>
<organism evidence="4 5">
    <name type="scientific">Dactylonectria estremocensis</name>
    <dbReference type="NCBI Taxonomy" id="1079267"/>
    <lineage>
        <taxon>Eukaryota</taxon>
        <taxon>Fungi</taxon>
        <taxon>Dikarya</taxon>
        <taxon>Ascomycota</taxon>
        <taxon>Pezizomycotina</taxon>
        <taxon>Sordariomycetes</taxon>
        <taxon>Hypocreomycetidae</taxon>
        <taxon>Hypocreales</taxon>
        <taxon>Nectriaceae</taxon>
        <taxon>Dactylonectria</taxon>
    </lineage>
</organism>
<feature type="compositionally biased region" description="Polar residues" evidence="2">
    <location>
        <begin position="112"/>
        <end position="121"/>
    </location>
</feature>
<gene>
    <name evidence="4" type="ORF">B0J13DRAFT_558743</name>
</gene>
<dbReference type="AlphaFoldDB" id="A0A9P9EM46"/>
<dbReference type="Gene3D" id="4.10.240.10">
    <property type="entry name" value="Zn(2)-C6 fungal-type DNA-binding domain"/>
    <property type="match status" value="1"/>
</dbReference>
<dbReference type="Pfam" id="PF00172">
    <property type="entry name" value="Zn_clus"/>
    <property type="match status" value="1"/>
</dbReference>